<keyword evidence="4" id="KW-1185">Reference proteome</keyword>
<evidence type="ECO:0000256" key="1">
    <source>
        <dbReference type="SAM" id="MobiDB-lite"/>
    </source>
</evidence>
<dbReference type="RefSeq" id="WP_013872115.1">
    <property type="nucleotide sequence ID" value="NC_015656.1"/>
</dbReference>
<dbReference type="HOGENOM" id="CLU_508763_0_0_11"/>
<dbReference type="InterPro" id="IPR011579">
    <property type="entry name" value="ATPase_dom"/>
</dbReference>
<reference evidence="3 4" key="1">
    <citation type="submission" date="2011-05" db="EMBL/GenBank/DDBJ databases">
        <title>Complete sequence of chromosome of Frankia symbiont of Datisca glomerata.</title>
        <authorList>
            <consortium name="US DOE Joint Genome Institute"/>
            <person name="Lucas S."/>
            <person name="Han J."/>
            <person name="Lapidus A."/>
            <person name="Cheng J.-F."/>
            <person name="Goodwin L."/>
            <person name="Pitluck S."/>
            <person name="Peters L."/>
            <person name="Mikhailova N."/>
            <person name="Chertkov O."/>
            <person name="Teshima H."/>
            <person name="Han C."/>
            <person name="Tapia R."/>
            <person name="Land M."/>
            <person name="Hauser L."/>
            <person name="Kyrpides N."/>
            <person name="Ivanova N."/>
            <person name="Pagani I."/>
            <person name="Berry A."/>
            <person name="Pawlowski K."/>
            <person name="Persson T."/>
            <person name="Vanden Heuvel B."/>
            <person name="Benson D."/>
            <person name="Woyke T."/>
        </authorList>
    </citation>
    <scope>NUCLEOTIDE SEQUENCE [LARGE SCALE GENOMIC DNA]</scope>
    <source>
        <strain evidence="4">4085684</strain>
    </source>
</reference>
<evidence type="ECO:0000313" key="4">
    <source>
        <dbReference type="Proteomes" id="UP000001549"/>
    </source>
</evidence>
<proteinExistence type="predicted"/>
<dbReference type="Pfam" id="PF01637">
    <property type="entry name" value="ATPase_2"/>
    <property type="match status" value="1"/>
</dbReference>
<dbReference type="SUPFAM" id="SSF52540">
    <property type="entry name" value="P-loop containing nucleoside triphosphate hydrolases"/>
    <property type="match status" value="1"/>
</dbReference>
<dbReference type="AlphaFoldDB" id="F8AUT7"/>
<dbReference type="STRING" id="656024.FsymDg_0605"/>
<dbReference type="eggNOG" id="COG1672">
    <property type="taxonomic scope" value="Bacteria"/>
</dbReference>
<dbReference type="PANTHER" id="PTHR34704:SF1">
    <property type="entry name" value="ATPASE"/>
    <property type="match status" value="1"/>
</dbReference>
<dbReference type="InterPro" id="IPR027417">
    <property type="entry name" value="P-loop_NTPase"/>
</dbReference>
<name>F8AUT7_9ACTN</name>
<dbReference type="KEGG" id="fsy:FsymDg_0605"/>
<dbReference type="GO" id="GO:0005524">
    <property type="term" value="F:ATP binding"/>
    <property type="evidence" value="ECO:0007669"/>
    <property type="project" value="InterPro"/>
</dbReference>
<evidence type="ECO:0000259" key="2">
    <source>
        <dbReference type="Pfam" id="PF01637"/>
    </source>
</evidence>
<dbReference type="PANTHER" id="PTHR34704">
    <property type="entry name" value="ATPASE"/>
    <property type="match status" value="1"/>
</dbReference>
<dbReference type="EMBL" id="CP002801">
    <property type="protein sequence ID" value="AEH08131.1"/>
    <property type="molecule type" value="Genomic_DNA"/>
</dbReference>
<accession>F8AUT7</accession>
<feature type="domain" description="ATPase" evidence="2">
    <location>
        <begin position="3"/>
        <end position="204"/>
    </location>
</feature>
<organism evidence="3 4">
    <name type="scientific">Candidatus Protofrankia datiscae</name>
    <dbReference type="NCBI Taxonomy" id="2716812"/>
    <lineage>
        <taxon>Bacteria</taxon>
        <taxon>Bacillati</taxon>
        <taxon>Actinomycetota</taxon>
        <taxon>Actinomycetes</taxon>
        <taxon>Frankiales</taxon>
        <taxon>Frankiaceae</taxon>
        <taxon>Protofrankia</taxon>
    </lineage>
</organism>
<evidence type="ECO:0000313" key="3">
    <source>
        <dbReference type="EMBL" id="AEH08131.1"/>
    </source>
</evidence>
<feature type="region of interest" description="Disordered" evidence="1">
    <location>
        <begin position="380"/>
        <end position="514"/>
    </location>
</feature>
<protein>
    <recommendedName>
        <fullName evidence="2">ATPase domain-containing protein</fullName>
    </recommendedName>
</protein>
<gene>
    <name evidence="3" type="ordered locus">FsymDg_0605</name>
</gene>
<dbReference type="Gene3D" id="3.40.50.300">
    <property type="entry name" value="P-loop containing nucleotide triphosphate hydrolases"/>
    <property type="match status" value="1"/>
</dbReference>
<sequence length="535" mass="58411">MAFVNRTEELAALERWWASTDPRPAVVWGRRRVGKTALLHRFAAGRRSVFHTGAGRAAPGELAQLSRQVADSLPGRFRDLLARPYTDWDDALDDLAAAAEHEPLLVVLDEFPEIVATSPDLPGVLRAFLDRAAGRTRLRLLLCGSAVRHMTALQEQRAPLYGRFDLSLSLHPFRPHEAALMLPGLTPADRAFVYGLVGGVPLYLSWWDQDADVTDNLLRLACQPGASLLTEGQLVLATEVEHSEHPAAVLHAIASGRTQYNEIKNHIRAEPARTLDRLVELRLVERVMPVTDTARSRRRVYRIADNFLAFYLGTLSRFRPEIDRGLGEALLPVLLESLDDHFGSPWEEAFREHLRRLAVAGSLGPGIVAVGPYWGAAAGTRSTRSYSPAGTGIPCWPARRSGREASTADGWPPAYRRRSAPCGPAGPRRIRERTAPGHATVAASGKRTLPDRSASLSAPVRRSGTRHPKPSPSQPATSSPRPDAAGFRGQSVVGGSAGLQGRWSAWRAPSRSTKSANRLGWAGVSRISWAARQTV</sequence>
<dbReference type="Proteomes" id="UP000001549">
    <property type="component" value="Chromosome"/>
</dbReference>